<evidence type="ECO:0000313" key="2">
    <source>
        <dbReference type="Proteomes" id="UP000001055"/>
    </source>
</evidence>
<evidence type="ECO:0000313" key="1">
    <source>
        <dbReference type="EMBL" id="EAT76310.1"/>
    </source>
</evidence>
<sequence length="61" mass="7223">MPSFHNRQLVPSFCGALHKRFAQLQGQMQWSLWKEYLSCKDLSVCDITVAIDQYENIWDVF</sequence>
<dbReference type="KEGG" id="pno:SNOG_16324"/>
<dbReference type="RefSeq" id="XP_001806447.1">
    <property type="nucleotide sequence ID" value="XM_001806395.1"/>
</dbReference>
<protein>
    <submittedName>
        <fullName evidence="1">Uncharacterized protein</fullName>
    </submittedName>
</protein>
<dbReference type="GeneID" id="5983378"/>
<organism evidence="1 2">
    <name type="scientific">Phaeosphaeria nodorum (strain SN15 / ATCC MYA-4574 / FGSC 10173)</name>
    <name type="common">Glume blotch fungus</name>
    <name type="synonym">Parastagonospora nodorum</name>
    <dbReference type="NCBI Taxonomy" id="321614"/>
    <lineage>
        <taxon>Eukaryota</taxon>
        <taxon>Fungi</taxon>
        <taxon>Dikarya</taxon>
        <taxon>Ascomycota</taxon>
        <taxon>Pezizomycotina</taxon>
        <taxon>Dothideomycetes</taxon>
        <taxon>Pleosporomycetidae</taxon>
        <taxon>Pleosporales</taxon>
        <taxon>Pleosporineae</taxon>
        <taxon>Phaeosphaeriaceae</taxon>
        <taxon>Parastagonospora</taxon>
    </lineage>
</organism>
<accession>Q0TW05</accession>
<gene>
    <name evidence="1" type="ORF">SNOG_16324</name>
</gene>
<dbReference type="EMBL" id="CH445369">
    <property type="protein sequence ID" value="EAT76310.1"/>
    <property type="molecule type" value="Genomic_DNA"/>
</dbReference>
<dbReference type="Proteomes" id="UP000001055">
    <property type="component" value="Unassembled WGS sequence"/>
</dbReference>
<name>Q0TW05_PHANO</name>
<proteinExistence type="predicted"/>
<dbReference type="AlphaFoldDB" id="Q0TW05"/>
<reference evidence="2" key="1">
    <citation type="journal article" date="2007" name="Plant Cell">
        <title>Dothideomycete-plant interactions illuminated by genome sequencing and EST analysis of the wheat pathogen Stagonospora nodorum.</title>
        <authorList>
            <person name="Hane J.K."/>
            <person name="Lowe R.G."/>
            <person name="Solomon P.S."/>
            <person name="Tan K.C."/>
            <person name="Schoch C.L."/>
            <person name="Spatafora J.W."/>
            <person name="Crous P.W."/>
            <person name="Kodira C."/>
            <person name="Birren B.W."/>
            <person name="Galagan J.E."/>
            <person name="Torriani S.F."/>
            <person name="McDonald B.A."/>
            <person name="Oliver R.P."/>
        </authorList>
    </citation>
    <scope>NUCLEOTIDE SEQUENCE [LARGE SCALE GENOMIC DNA]</scope>
    <source>
        <strain evidence="2">SN15 / ATCC MYA-4574 / FGSC 10173</strain>
    </source>
</reference>
<dbReference type="InParanoid" id="Q0TW05"/>